<keyword evidence="10" id="KW-0809">Transit peptide</keyword>
<dbReference type="Gene3D" id="2.102.10.10">
    <property type="entry name" value="Rieske [2Fe-2S] iron-sulphur domain"/>
    <property type="match status" value="1"/>
</dbReference>
<accession>A0AAV6LJL9</accession>
<evidence type="ECO:0000256" key="8">
    <source>
        <dbReference type="ARBA" id="ARBA00022714"/>
    </source>
</evidence>
<evidence type="ECO:0000256" key="13">
    <source>
        <dbReference type="ARBA" id="ARBA00023014"/>
    </source>
</evidence>
<dbReference type="Gene3D" id="3.90.380.10">
    <property type="entry name" value="Naphthalene 1,2-dioxygenase Alpha Subunit, Chain A, domain 1"/>
    <property type="match status" value="2"/>
</dbReference>
<dbReference type="SUPFAM" id="SSF50022">
    <property type="entry name" value="ISP domain"/>
    <property type="match status" value="1"/>
</dbReference>
<comment type="catalytic activity">
    <reaction evidence="15">
        <text>choline + 2 reduced [2Fe-2S]-[ferredoxin] + O2 + 2 H(+) = betaine aldehyde hydrate + 2 oxidized [2Fe-2S]-[ferredoxin] + H2O</text>
        <dbReference type="Rhea" id="RHEA:17769"/>
        <dbReference type="Rhea" id="RHEA-COMP:10000"/>
        <dbReference type="Rhea" id="RHEA-COMP:10001"/>
        <dbReference type="ChEBI" id="CHEBI:15354"/>
        <dbReference type="ChEBI" id="CHEBI:15377"/>
        <dbReference type="ChEBI" id="CHEBI:15378"/>
        <dbReference type="ChEBI" id="CHEBI:15379"/>
        <dbReference type="ChEBI" id="CHEBI:15870"/>
        <dbReference type="ChEBI" id="CHEBI:33737"/>
        <dbReference type="ChEBI" id="CHEBI:33738"/>
        <dbReference type="EC" id="1.14.15.7"/>
    </reaction>
</comment>
<comment type="pathway">
    <text evidence="4">Amine and polyamine biosynthesis; betaine biosynthesis via choline pathway; betaine aldehyde from choline (monooxygenase route): step 1/1.</text>
</comment>
<evidence type="ECO:0000256" key="1">
    <source>
        <dbReference type="ARBA" id="ARBA00001962"/>
    </source>
</evidence>
<comment type="similarity">
    <text evidence="5">Belongs to the choline monooxygenase family.</text>
</comment>
<evidence type="ECO:0000256" key="7">
    <source>
        <dbReference type="ARBA" id="ARBA00014931"/>
    </source>
</evidence>
<evidence type="ECO:0000313" key="19">
    <source>
        <dbReference type="Proteomes" id="UP000823749"/>
    </source>
</evidence>
<dbReference type="GO" id="GO:0005506">
    <property type="term" value="F:iron ion binding"/>
    <property type="evidence" value="ECO:0007669"/>
    <property type="project" value="InterPro"/>
</dbReference>
<comment type="caution">
    <text evidence="18">The sequence shown here is derived from an EMBL/GenBank/DDBJ whole genome shotgun (WGS) entry which is preliminary data.</text>
</comment>
<keyword evidence="8" id="KW-0001">2Fe-2S</keyword>
<dbReference type="Pfam" id="PF00355">
    <property type="entry name" value="Rieske"/>
    <property type="match status" value="1"/>
</dbReference>
<evidence type="ECO:0000313" key="18">
    <source>
        <dbReference type="EMBL" id="KAG5564961.1"/>
    </source>
</evidence>
<name>A0AAV6LJL9_9ERIC</name>
<proteinExistence type="inferred from homology"/>
<dbReference type="InterPro" id="IPR017941">
    <property type="entry name" value="Rieske_2Fe-2S"/>
</dbReference>
<dbReference type="EC" id="1.14.15.7" evidence="6"/>
<keyword evidence="19" id="KW-1185">Reference proteome</keyword>
<dbReference type="InterPro" id="IPR001663">
    <property type="entry name" value="Rng_hydr_dOase-A"/>
</dbReference>
<dbReference type="SUPFAM" id="SSF55961">
    <property type="entry name" value="Bet v1-like"/>
    <property type="match status" value="1"/>
</dbReference>
<feature type="compositionally biased region" description="Polar residues" evidence="16">
    <location>
        <begin position="16"/>
        <end position="34"/>
    </location>
</feature>
<dbReference type="GO" id="GO:0009570">
    <property type="term" value="C:chloroplast stroma"/>
    <property type="evidence" value="ECO:0007669"/>
    <property type="project" value="UniProtKB-SubCell"/>
</dbReference>
<organism evidence="18 19">
    <name type="scientific">Rhododendron griersonianum</name>
    <dbReference type="NCBI Taxonomy" id="479676"/>
    <lineage>
        <taxon>Eukaryota</taxon>
        <taxon>Viridiplantae</taxon>
        <taxon>Streptophyta</taxon>
        <taxon>Embryophyta</taxon>
        <taxon>Tracheophyta</taxon>
        <taxon>Spermatophyta</taxon>
        <taxon>Magnoliopsida</taxon>
        <taxon>eudicotyledons</taxon>
        <taxon>Gunneridae</taxon>
        <taxon>Pentapetalae</taxon>
        <taxon>asterids</taxon>
        <taxon>Ericales</taxon>
        <taxon>Ericaceae</taxon>
        <taxon>Ericoideae</taxon>
        <taxon>Rhodoreae</taxon>
        <taxon>Rhododendron</taxon>
    </lineage>
</organism>
<dbReference type="PANTHER" id="PTHR43756:SF5">
    <property type="entry name" value="CHOLINE MONOOXYGENASE, CHLOROPLASTIC"/>
    <property type="match status" value="1"/>
</dbReference>
<evidence type="ECO:0000256" key="3">
    <source>
        <dbReference type="ARBA" id="ARBA00004470"/>
    </source>
</evidence>
<dbReference type="InterPro" id="IPR015879">
    <property type="entry name" value="Ring_hydroxy_dOase_asu_C_dom"/>
</dbReference>
<evidence type="ECO:0000256" key="4">
    <source>
        <dbReference type="ARBA" id="ARBA00004866"/>
    </source>
</evidence>
<gene>
    <name evidence="18" type="ORF">RHGRI_000986</name>
</gene>
<evidence type="ECO:0000256" key="10">
    <source>
        <dbReference type="ARBA" id="ARBA00022946"/>
    </source>
</evidence>
<dbReference type="PROSITE" id="PS51296">
    <property type="entry name" value="RIESKE"/>
    <property type="match status" value="1"/>
</dbReference>
<dbReference type="Proteomes" id="UP000823749">
    <property type="component" value="Chromosome 1"/>
</dbReference>
<reference evidence="18" key="1">
    <citation type="submission" date="2020-08" db="EMBL/GenBank/DDBJ databases">
        <title>Plant Genome Project.</title>
        <authorList>
            <person name="Zhang R.-G."/>
        </authorList>
    </citation>
    <scope>NUCLEOTIDE SEQUENCE</scope>
    <source>
        <strain evidence="18">WSP0</strain>
        <tissue evidence="18">Leaf</tissue>
    </source>
</reference>
<dbReference type="InterPro" id="IPR036922">
    <property type="entry name" value="Rieske_2Fe-2S_sf"/>
</dbReference>
<dbReference type="PANTHER" id="PTHR43756">
    <property type="entry name" value="CHOLINE MONOOXYGENASE, CHLOROPLASTIC"/>
    <property type="match status" value="1"/>
</dbReference>
<comment type="cofactor">
    <cofactor evidence="14">
        <name>[2Fe-2S] cluster</name>
        <dbReference type="ChEBI" id="CHEBI:190135"/>
    </cofactor>
</comment>
<evidence type="ECO:0000259" key="17">
    <source>
        <dbReference type="PROSITE" id="PS51296"/>
    </source>
</evidence>
<evidence type="ECO:0000256" key="12">
    <source>
        <dbReference type="ARBA" id="ARBA00023004"/>
    </source>
</evidence>
<protein>
    <recommendedName>
        <fullName evidence="7">Choline monooxygenase, chloroplastic</fullName>
        <ecNumber evidence="6">1.14.15.7</ecNumber>
    </recommendedName>
</protein>
<evidence type="ECO:0000256" key="2">
    <source>
        <dbReference type="ARBA" id="ARBA00002149"/>
    </source>
</evidence>
<evidence type="ECO:0000256" key="14">
    <source>
        <dbReference type="ARBA" id="ARBA00034078"/>
    </source>
</evidence>
<keyword evidence="12" id="KW-0408">Iron</keyword>
<comment type="subcellular location">
    <subcellularLocation>
        <location evidence="3">Plastid</location>
        <location evidence="3">Chloroplast stroma</location>
    </subcellularLocation>
</comment>
<dbReference type="GO" id="GO:0051537">
    <property type="term" value="F:2 iron, 2 sulfur cluster binding"/>
    <property type="evidence" value="ECO:0007669"/>
    <property type="project" value="UniProtKB-KW"/>
</dbReference>
<dbReference type="PRINTS" id="PR00090">
    <property type="entry name" value="RNGDIOXGNASE"/>
</dbReference>
<keyword evidence="11" id="KW-0560">Oxidoreductase</keyword>
<feature type="domain" description="Rieske" evidence="17">
    <location>
        <begin position="108"/>
        <end position="215"/>
    </location>
</feature>
<keyword evidence="13" id="KW-0411">Iron-sulfur</keyword>
<evidence type="ECO:0000256" key="9">
    <source>
        <dbReference type="ARBA" id="ARBA00022723"/>
    </source>
</evidence>
<dbReference type="CDD" id="cd08883">
    <property type="entry name" value="RHO_alpha_C_CMO-like"/>
    <property type="match status" value="1"/>
</dbReference>
<dbReference type="AlphaFoldDB" id="A0AAV6LJL9"/>
<dbReference type="GO" id="GO:0019133">
    <property type="term" value="F:choline monooxygenase activity"/>
    <property type="evidence" value="ECO:0007669"/>
    <property type="project" value="UniProtKB-EC"/>
</dbReference>
<sequence length="433" mass="48397">MAMALKPNTFHLLQSHKPTNPNSRLLNSSFRPRQSPNRIFISSSYNPNSSSSSSSSSSSVEALDEARRLAHQFDPKIPLQEALTPPSSWYTHPCFLSLEFDRVFFRGWQAVGCTDQIKESGSFFTGRLGNVEYVVCRGDNGDVHAFHNVCRHHASLLAFGSGQKSCFVCPYHGWTYGLDGALLKATRITGIQNFNVNEYGLKPLKVAIWGPFVLLNMEQSSPQQGADGKAVANEWLGSSSEILSTNGVDSSLSYVCRREYTIECNWKVFCDNYLDGGYHVPYAHKGLASGLKLDSYSTTVFEKVSIQRCGSGSVETEDKIDRLGSEALYAFIYPNFMINRYGPWMDTNLALPLGPRKCQVIFDYFLDASLKDDKASIERSLKESERVQMEDIVLSESVQKGLESPAYSTGRYAPSVEKAMHHFHCLLYENLTN</sequence>
<feature type="region of interest" description="Disordered" evidence="16">
    <location>
        <begin position="10"/>
        <end position="34"/>
    </location>
</feature>
<dbReference type="Pfam" id="PF00848">
    <property type="entry name" value="Ring_hydroxyl_A"/>
    <property type="match status" value="1"/>
</dbReference>
<evidence type="ECO:0000256" key="5">
    <source>
        <dbReference type="ARBA" id="ARBA00010848"/>
    </source>
</evidence>
<keyword evidence="9" id="KW-0479">Metal-binding</keyword>
<evidence type="ECO:0000256" key="11">
    <source>
        <dbReference type="ARBA" id="ARBA00023002"/>
    </source>
</evidence>
<evidence type="ECO:0000256" key="6">
    <source>
        <dbReference type="ARBA" id="ARBA00012763"/>
    </source>
</evidence>
<comment type="cofactor">
    <cofactor evidence="1">
        <name>Fe cation</name>
        <dbReference type="ChEBI" id="CHEBI:24875"/>
    </cofactor>
</comment>
<evidence type="ECO:0000256" key="15">
    <source>
        <dbReference type="ARBA" id="ARBA00049097"/>
    </source>
</evidence>
<dbReference type="EMBL" id="JACTNZ010000001">
    <property type="protein sequence ID" value="KAG5564961.1"/>
    <property type="molecule type" value="Genomic_DNA"/>
</dbReference>
<comment type="function">
    <text evidence="2">Catalyzes the first step of the osmoprotectant glycine betaine synthesis.</text>
</comment>
<evidence type="ECO:0000256" key="16">
    <source>
        <dbReference type="SAM" id="MobiDB-lite"/>
    </source>
</evidence>